<proteinExistence type="predicted"/>
<organism evidence="2 3">
    <name type="scientific">Nepenthes gracilis</name>
    <name type="common">Slender pitcher plant</name>
    <dbReference type="NCBI Taxonomy" id="150966"/>
    <lineage>
        <taxon>Eukaryota</taxon>
        <taxon>Viridiplantae</taxon>
        <taxon>Streptophyta</taxon>
        <taxon>Embryophyta</taxon>
        <taxon>Tracheophyta</taxon>
        <taxon>Spermatophyta</taxon>
        <taxon>Magnoliopsida</taxon>
        <taxon>eudicotyledons</taxon>
        <taxon>Gunneridae</taxon>
        <taxon>Pentapetalae</taxon>
        <taxon>Caryophyllales</taxon>
        <taxon>Nepenthaceae</taxon>
        <taxon>Nepenthes</taxon>
    </lineage>
</organism>
<dbReference type="EMBL" id="BSYO01000030">
    <property type="protein sequence ID" value="GMH26189.1"/>
    <property type="molecule type" value="Genomic_DNA"/>
</dbReference>
<feature type="region of interest" description="Disordered" evidence="1">
    <location>
        <begin position="1"/>
        <end position="76"/>
    </location>
</feature>
<dbReference type="AlphaFoldDB" id="A0AAD3Y3P9"/>
<reference evidence="2" key="1">
    <citation type="submission" date="2023-05" db="EMBL/GenBank/DDBJ databases">
        <title>Nepenthes gracilis genome sequencing.</title>
        <authorList>
            <person name="Fukushima K."/>
        </authorList>
    </citation>
    <scope>NUCLEOTIDE SEQUENCE</scope>
    <source>
        <strain evidence="2">SING2019-196</strain>
    </source>
</reference>
<protein>
    <submittedName>
        <fullName evidence="2">Uncharacterized protein</fullName>
    </submittedName>
</protein>
<evidence type="ECO:0000313" key="3">
    <source>
        <dbReference type="Proteomes" id="UP001279734"/>
    </source>
</evidence>
<evidence type="ECO:0000256" key="1">
    <source>
        <dbReference type="SAM" id="MobiDB-lite"/>
    </source>
</evidence>
<dbReference type="Proteomes" id="UP001279734">
    <property type="component" value="Unassembled WGS sequence"/>
</dbReference>
<gene>
    <name evidence="2" type="ORF">Nepgr_028032</name>
</gene>
<evidence type="ECO:0000313" key="2">
    <source>
        <dbReference type="EMBL" id="GMH26189.1"/>
    </source>
</evidence>
<name>A0AAD3Y3P9_NEPGR</name>
<accession>A0AAD3Y3P9</accession>
<sequence>MHKRNATQKASSPYKLRISPNNASLTRGITELGGGRDSSRGKAGGAPPAANQHGSGKWGTGGTAMKKAPGGNGYISRQGFFEEDLAGYFHDLHCDNKK</sequence>
<keyword evidence="3" id="KW-1185">Reference proteome</keyword>
<comment type="caution">
    <text evidence="2">The sequence shown here is derived from an EMBL/GenBank/DDBJ whole genome shotgun (WGS) entry which is preliminary data.</text>
</comment>